<keyword evidence="2" id="KW-1133">Transmembrane helix</keyword>
<proteinExistence type="predicted"/>
<gene>
    <name evidence="3" type="ORF">M422DRAFT_48187</name>
</gene>
<dbReference type="AlphaFoldDB" id="A0A0C9V6G6"/>
<feature type="compositionally biased region" description="Basic residues" evidence="1">
    <location>
        <begin position="291"/>
        <end position="300"/>
    </location>
</feature>
<feature type="compositionally biased region" description="Acidic residues" evidence="1">
    <location>
        <begin position="278"/>
        <end position="287"/>
    </location>
</feature>
<dbReference type="Proteomes" id="UP000054279">
    <property type="component" value="Unassembled WGS sequence"/>
</dbReference>
<reference evidence="3 4" key="1">
    <citation type="submission" date="2014-06" db="EMBL/GenBank/DDBJ databases">
        <title>Evolutionary Origins and Diversification of the Mycorrhizal Mutualists.</title>
        <authorList>
            <consortium name="DOE Joint Genome Institute"/>
            <consortium name="Mycorrhizal Genomics Consortium"/>
            <person name="Kohler A."/>
            <person name="Kuo A."/>
            <person name="Nagy L.G."/>
            <person name="Floudas D."/>
            <person name="Copeland A."/>
            <person name="Barry K.W."/>
            <person name="Cichocki N."/>
            <person name="Veneault-Fourrey C."/>
            <person name="LaButti K."/>
            <person name="Lindquist E.A."/>
            <person name="Lipzen A."/>
            <person name="Lundell T."/>
            <person name="Morin E."/>
            <person name="Murat C."/>
            <person name="Riley R."/>
            <person name="Ohm R."/>
            <person name="Sun H."/>
            <person name="Tunlid A."/>
            <person name="Henrissat B."/>
            <person name="Grigoriev I.V."/>
            <person name="Hibbett D.S."/>
            <person name="Martin F."/>
        </authorList>
    </citation>
    <scope>NUCLEOTIDE SEQUENCE [LARGE SCALE GENOMIC DNA]</scope>
    <source>
        <strain evidence="3 4">SS14</strain>
    </source>
</reference>
<protein>
    <submittedName>
        <fullName evidence="3">Uncharacterized protein</fullName>
    </submittedName>
</protein>
<evidence type="ECO:0000313" key="4">
    <source>
        <dbReference type="Proteomes" id="UP000054279"/>
    </source>
</evidence>
<keyword evidence="2" id="KW-0812">Transmembrane</keyword>
<accession>A0A0C9V6G6</accession>
<organism evidence="3 4">
    <name type="scientific">Sphaerobolus stellatus (strain SS14)</name>
    <dbReference type="NCBI Taxonomy" id="990650"/>
    <lineage>
        <taxon>Eukaryota</taxon>
        <taxon>Fungi</taxon>
        <taxon>Dikarya</taxon>
        <taxon>Basidiomycota</taxon>
        <taxon>Agaricomycotina</taxon>
        <taxon>Agaricomycetes</taxon>
        <taxon>Phallomycetidae</taxon>
        <taxon>Geastrales</taxon>
        <taxon>Sphaerobolaceae</taxon>
        <taxon>Sphaerobolus</taxon>
    </lineage>
</organism>
<evidence type="ECO:0000313" key="3">
    <source>
        <dbReference type="EMBL" id="KIJ42574.1"/>
    </source>
</evidence>
<keyword evidence="4" id="KW-1185">Reference proteome</keyword>
<evidence type="ECO:0000256" key="2">
    <source>
        <dbReference type="SAM" id="Phobius"/>
    </source>
</evidence>
<feature type="transmembrane region" description="Helical" evidence="2">
    <location>
        <begin position="223"/>
        <end position="243"/>
    </location>
</feature>
<keyword evidence="2" id="KW-0472">Membrane</keyword>
<dbReference type="HOGENOM" id="CLU_778841_0_0_1"/>
<feature type="region of interest" description="Disordered" evidence="1">
    <location>
        <begin position="251"/>
        <end position="356"/>
    </location>
</feature>
<sequence>MLIYRIGLTLTLPLYSHPMLRVLVKIDNLLARTHTPEQAPNLIEQLFHVAKRPTASLLWAHESEDYHAKEKAALLMEGWTPEMQRCEAFPLQIKVRARIFRELPDEEQHEWREKAKRYKPKVPSSERYKPIIDGKQLDFCAFPAAEAYDIRFQETAASGLAVLLSELLPLPIWKPTVSQPPPKVVGLTLAEFVELDEQGQVMTEEAELREILQTYTEQTYGTIPIAILLSLHVLTVNVALVHLGRSRKSKAPKPAWEKIAASEGQKLREPIKRKKNEEEDSEDDEEEQMKPKQKKSKKSKTGGDPIEAEEGKKTKKRKKADDTPKDAKSNKREKKEKVIVDKATQGVKEGVAVTEA</sequence>
<name>A0A0C9V6G6_SPHS4</name>
<dbReference type="EMBL" id="KN837129">
    <property type="protein sequence ID" value="KIJ42574.1"/>
    <property type="molecule type" value="Genomic_DNA"/>
</dbReference>
<feature type="compositionally biased region" description="Basic and acidic residues" evidence="1">
    <location>
        <begin position="319"/>
        <end position="340"/>
    </location>
</feature>
<evidence type="ECO:0000256" key="1">
    <source>
        <dbReference type="SAM" id="MobiDB-lite"/>
    </source>
</evidence>